<evidence type="ECO:0000256" key="1">
    <source>
        <dbReference type="ARBA" id="ARBA00022612"/>
    </source>
</evidence>
<dbReference type="GO" id="GO:0044659">
    <property type="term" value="P:viral release from host cell by cytolysis"/>
    <property type="evidence" value="ECO:0007669"/>
    <property type="project" value="InterPro"/>
</dbReference>
<dbReference type="EMBL" id="JAGGMB010000004">
    <property type="protein sequence ID" value="MBP2077270.1"/>
    <property type="molecule type" value="Genomic_DNA"/>
</dbReference>
<keyword evidence="2" id="KW-0204">Cytolysis</keyword>
<reference evidence="5" key="1">
    <citation type="submission" date="2021-03" db="EMBL/GenBank/DDBJ databases">
        <title>Genomic Encyclopedia of Type Strains, Phase IV (KMG-IV): sequencing the most valuable type-strain genomes for metagenomic binning, comparative biology and taxonomic classification.</title>
        <authorList>
            <person name="Goeker M."/>
        </authorList>
    </citation>
    <scope>NUCLEOTIDE SEQUENCE</scope>
    <source>
        <strain evidence="5">DSM 107338</strain>
    </source>
</reference>
<proteinExistence type="predicted"/>
<keyword evidence="1" id="KW-1188">Viral release from host cell</keyword>
<evidence type="ECO:0000313" key="5">
    <source>
        <dbReference type="EMBL" id="MBP2077270.1"/>
    </source>
</evidence>
<evidence type="ECO:0000313" key="6">
    <source>
        <dbReference type="Proteomes" id="UP001138793"/>
    </source>
</evidence>
<dbReference type="Pfam" id="PF11031">
    <property type="entry name" value="Phage_holin_T"/>
    <property type="match status" value="1"/>
</dbReference>
<keyword evidence="3" id="KW-0578">Host cell lysis by virus</keyword>
<name>A0A9X0YU06_9BACI</name>
<sequence length="115" mass="13408">MDSLKKKLLTIFLVLTIVPMMITITVVWMTTNSGFNNLIKDQQETMEHIIQSEFDNVAEELKMITEIYSQDLEFVQAFNEQDREALVDLVNGIYSRLFSEHGIDVIEYGDRIQME</sequence>
<dbReference type="AlphaFoldDB" id="A0A9X0YU06"/>
<keyword evidence="4" id="KW-0472">Membrane</keyword>
<feature type="transmembrane region" description="Helical" evidence="4">
    <location>
        <begin position="7"/>
        <end position="29"/>
    </location>
</feature>
<comment type="caution">
    <text evidence="5">The sequence shown here is derived from an EMBL/GenBank/DDBJ whole genome shotgun (WGS) entry which is preliminary data.</text>
</comment>
<evidence type="ECO:0000256" key="4">
    <source>
        <dbReference type="SAM" id="Phobius"/>
    </source>
</evidence>
<keyword evidence="4" id="KW-1133">Transmembrane helix</keyword>
<gene>
    <name evidence="5" type="ORF">J2Z64_001522</name>
</gene>
<evidence type="ECO:0000256" key="2">
    <source>
        <dbReference type="ARBA" id="ARBA00022852"/>
    </source>
</evidence>
<accession>A0A9X0YU06</accession>
<dbReference type="RefSeq" id="WP_149475657.1">
    <property type="nucleotide sequence ID" value="NZ_JAGGMB010000004.1"/>
</dbReference>
<protein>
    <submittedName>
        <fullName evidence="5">PurR-regulated permease PerM</fullName>
    </submittedName>
</protein>
<keyword evidence="6" id="KW-1185">Reference proteome</keyword>
<dbReference type="InterPro" id="IPR020982">
    <property type="entry name" value="Phage_T4_GpT_holin"/>
</dbReference>
<dbReference type="Proteomes" id="UP001138793">
    <property type="component" value="Unassembled WGS sequence"/>
</dbReference>
<evidence type="ECO:0000256" key="3">
    <source>
        <dbReference type="ARBA" id="ARBA00023142"/>
    </source>
</evidence>
<keyword evidence="4" id="KW-0812">Transmembrane</keyword>
<organism evidence="5 6">
    <name type="scientific">Oceanobacillus polygoni</name>
    <dbReference type="NCBI Taxonomy" id="1235259"/>
    <lineage>
        <taxon>Bacteria</taxon>
        <taxon>Bacillati</taxon>
        <taxon>Bacillota</taxon>
        <taxon>Bacilli</taxon>
        <taxon>Bacillales</taxon>
        <taxon>Bacillaceae</taxon>
        <taxon>Oceanobacillus</taxon>
    </lineage>
</organism>